<dbReference type="PANTHER" id="PTHR30487">
    <property type="entry name" value="TYPE 4 PREPILIN-LIKE PROTEINS LEADER PEPTIDE-PROCESSING ENZYME"/>
    <property type="match status" value="1"/>
</dbReference>
<proteinExistence type="inferred from homology"/>
<keyword evidence="14" id="KW-1185">Reference proteome</keyword>
<organism evidence="13 14">
    <name type="scientific">Chromobacterium vaccinii</name>
    <dbReference type="NCBI Taxonomy" id="1108595"/>
    <lineage>
        <taxon>Bacteria</taxon>
        <taxon>Pseudomonadati</taxon>
        <taxon>Pseudomonadota</taxon>
        <taxon>Betaproteobacteria</taxon>
        <taxon>Neisseriales</taxon>
        <taxon>Chromobacteriaceae</taxon>
        <taxon>Chromobacterium</taxon>
    </lineage>
</organism>
<evidence type="ECO:0000256" key="10">
    <source>
        <dbReference type="SAM" id="Phobius"/>
    </source>
</evidence>
<evidence type="ECO:0000256" key="3">
    <source>
        <dbReference type="ARBA" id="ARBA00022475"/>
    </source>
</evidence>
<keyword evidence="9" id="KW-0489">Methyltransferase</keyword>
<dbReference type="Proteomes" id="UP001455709">
    <property type="component" value="Unassembled WGS sequence"/>
</dbReference>
<evidence type="ECO:0000256" key="7">
    <source>
        <dbReference type="ARBA" id="ARBA00023136"/>
    </source>
</evidence>
<feature type="transmembrane region" description="Helical" evidence="10">
    <location>
        <begin position="252"/>
        <end position="270"/>
    </location>
</feature>
<name>A0ABV0F8D3_9NEIS</name>
<keyword evidence="9" id="KW-0645">Protease</keyword>
<keyword evidence="9 13" id="KW-0378">Hydrolase</keyword>
<feature type="transmembrane region" description="Helical" evidence="10">
    <location>
        <begin position="154"/>
        <end position="172"/>
    </location>
</feature>
<keyword evidence="4" id="KW-0997">Cell inner membrane</keyword>
<dbReference type="RefSeq" id="WP_347369302.1">
    <property type="nucleotide sequence ID" value="NZ_JBDOJC010000001.1"/>
</dbReference>
<comment type="similarity">
    <text evidence="2 8">Belongs to the peptidase A24 family.</text>
</comment>
<evidence type="ECO:0000313" key="13">
    <source>
        <dbReference type="EMBL" id="MEO2215510.1"/>
    </source>
</evidence>
<dbReference type="GO" id="GO:0016787">
    <property type="term" value="F:hydrolase activity"/>
    <property type="evidence" value="ECO:0007669"/>
    <property type="project" value="UniProtKB-KW"/>
</dbReference>
<evidence type="ECO:0000256" key="6">
    <source>
        <dbReference type="ARBA" id="ARBA00022989"/>
    </source>
</evidence>
<comment type="catalytic activity">
    <reaction evidence="9">
        <text>Typically cleaves a -Gly-|-Phe- bond to release an N-terminal, basic peptide of 5-8 residues from type IV prepilin, and then N-methylates the new N-terminal amino group, the methyl donor being S-adenosyl-L-methionine.</text>
        <dbReference type="EC" id="3.4.23.43"/>
    </reaction>
</comment>
<keyword evidence="9" id="KW-0808">Transferase</keyword>
<evidence type="ECO:0000256" key="1">
    <source>
        <dbReference type="ARBA" id="ARBA00004429"/>
    </source>
</evidence>
<dbReference type="EC" id="3.4.23.43" evidence="9"/>
<dbReference type="InterPro" id="IPR014032">
    <property type="entry name" value="Peptidase_A24A_bac"/>
</dbReference>
<feature type="transmembrane region" description="Helical" evidence="10">
    <location>
        <begin position="7"/>
        <end position="25"/>
    </location>
</feature>
<keyword evidence="9" id="KW-0511">Multifunctional enzyme</keyword>
<keyword evidence="7 10" id="KW-0472">Membrane</keyword>
<dbReference type="EMBL" id="JBDOJC010000001">
    <property type="protein sequence ID" value="MEO2215510.1"/>
    <property type="molecule type" value="Genomic_DNA"/>
</dbReference>
<feature type="transmembrane region" description="Helical" evidence="10">
    <location>
        <begin position="203"/>
        <end position="222"/>
    </location>
</feature>
<dbReference type="PRINTS" id="PR00864">
    <property type="entry name" value="PREPILNPTASE"/>
</dbReference>
<evidence type="ECO:0000313" key="14">
    <source>
        <dbReference type="Proteomes" id="UP001455709"/>
    </source>
</evidence>
<gene>
    <name evidence="13" type="ORF">ABGV49_00315</name>
</gene>
<comment type="caution">
    <text evidence="13">The sequence shown here is derived from an EMBL/GenBank/DDBJ whole genome shotgun (WGS) entry which is preliminary data.</text>
</comment>
<sequence length="313" mass="33595">MTITQKNLLAIGGTIIVLLMLFSWLGLAGSRASQTAGALMILGMTVGSFLNVLIFRLPKMLEYRWRMECADASGQTIAQTAAMTLSRPRSHCPACQTPLAAWQLMPVLSFLLLRGRCANCAAKINPRYPLVELGLGLAFACIGWNYGIQPTTPAYLALIFLLTALALIDCDAKLLPDALTQVLLWSGLACNLFQLFAPLQDAVIGAMAGYLGMWLIAAVFRLCAGKDGLGRGDFKLMAGIGAWLGWQQLPLTLGAGAICSALCGGILIHFKRMNRDTPQAFGPYLIAAACLAMLRGNEIIGWYFSLASGHHNG</sequence>
<evidence type="ECO:0000259" key="12">
    <source>
        <dbReference type="Pfam" id="PF06750"/>
    </source>
</evidence>
<dbReference type="Gene3D" id="1.20.120.1220">
    <property type="match status" value="1"/>
</dbReference>
<keyword evidence="6 10" id="KW-1133">Transmembrane helix</keyword>
<dbReference type="InterPro" id="IPR010627">
    <property type="entry name" value="Prepilin_pept_A24_N"/>
</dbReference>
<feature type="transmembrane region" description="Helical" evidence="10">
    <location>
        <begin position="37"/>
        <end position="57"/>
    </location>
</feature>
<feature type="transmembrane region" description="Helical" evidence="10">
    <location>
        <begin position="282"/>
        <end position="304"/>
    </location>
</feature>
<dbReference type="EC" id="2.1.1.-" evidence="9"/>
<evidence type="ECO:0000256" key="8">
    <source>
        <dbReference type="RuleBase" id="RU003793"/>
    </source>
</evidence>
<dbReference type="InterPro" id="IPR050882">
    <property type="entry name" value="Prepilin_peptidase/N-MTase"/>
</dbReference>
<dbReference type="PANTHER" id="PTHR30487:SF0">
    <property type="entry name" value="PREPILIN LEADER PEPTIDASE_N-METHYLTRANSFERASE-RELATED"/>
    <property type="match status" value="1"/>
</dbReference>
<comment type="subcellular location">
    <subcellularLocation>
        <location evidence="1">Cell inner membrane</location>
        <topology evidence="1">Multi-pass membrane protein</topology>
    </subcellularLocation>
    <subcellularLocation>
        <location evidence="9">Cell membrane</location>
        <topology evidence="9">Multi-pass membrane protein</topology>
    </subcellularLocation>
</comment>
<dbReference type="Pfam" id="PF01478">
    <property type="entry name" value="Peptidase_A24"/>
    <property type="match status" value="1"/>
</dbReference>
<evidence type="ECO:0000259" key="11">
    <source>
        <dbReference type="Pfam" id="PF01478"/>
    </source>
</evidence>
<feature type="domain" description="Prepilin type IV endopeptidase peptidase" evidence="11">
    <location>
        <begin position="157"/>
        <end position="263"/>
    </location>
</feature>
<reference evidence="13 14" key="1">
    <citation type="submission" date="2024-05" db="EMBL/GenBank/DDBJ databases">
        <authorList>
            <person name="De Oliveira J.P."/>
            <person name="Noriler S.A."/>
            <person name="De Oliveira A.G."/>
            <person name="Sipoli D.S."/>
        </authorList>
    </citation>
    <scope>NUCLEOTIDE SEQUENCE [LARGE SCALE GENOMIC DNA]</scope>
    <source>
        <strain evidence="13 14">LABIM189</strain>
    </source>
</reference>
<feature type="transmembrane region" description="Helical" evidence="10">
    <location>
        <begin position="179"/>
        <end position="197"/>
    </location>
</feature>
<dbReference type="InterPro" id="IPR000045">
    <property type="entry name" value="Prepilin_IV_endopep_pep"/>
</dbReference>
<keyword evidence="3" id="KW-1003">Cell membrane</keyword>
<evidence type="ECO:0000256" key="2">
    <source>
        <dbReference type="ARBA" id="ARBA00005801"/>
    </source>
</evidence>
<feature type="domain" description="Prepilin peptidase A24 N-terminal" evidence="12">
    <location>
        <begin position="41"/>
        <end position="145"/>
    </location>
</feature>
<protein>
    <recommendedName>
        <fullName evidence="9">Prepilin leader peptidase/N-methyltransferase</fullName>
        <ecNumber evidence="9">2.1.1.-</ecNumber>
        <ecNumber evidence="9">3.4.23.43</ecNumber>
    </recommendedName>
</protein>
<evidence type="ECO:0000256" key="9">
    <source>
        <dbReference type="RuleBase" id="RU003794"/>
    </source>
</evidence>
<accession>A0ABV0F8D3</accession>
<keyword evidence="5 9" id="KW-0812">Transmembrane</keyword>
<evidence type="ECO:0000256" key="4">
    <source>
        <dbReference type="ARBA" id="ARBA00022519"/>
    </source>
</evidence>
<dbReference type="Pfam" id="PF06750">
    <property type="entry name" value="A24_N_bact"/>
    <property type="match status" value="1"/>
</dbReference>
<comment type="function">
    <text evidence="9">Plays an essential role in type IV pili and type II pseudopili formation by proteolytically removing the leader sequence from substrate proteins and subsequently monomethylating the alpha-amino group of the newly exposed N-terminal phenylalanine.</text>
</comment>
<evidence type="ECO:0000256" key="5">
    <source>
        <dbReference type="ARBA" id="ARBA00022692"/>
    </source>
</evidence>